<keyword evidence="1" id="KW-0677">Repeat</keyword>
<dbReference type="EMBL" id="LAZR01015894">
    <property type="protein sequence ID" value="KKM06887.1"/>
    <property type="molecule type" value="Genomic_DNA"/>
</dbReference>
<evidence type="ECO:0008006" key="3">
    <source>
        <dbReference type="Google" id="ProtNLM"/>
    </source>
</evidence>
<dbReference type="AlphaFoldDB" id="A0A0F9HUQ3"/>
<name>A0A0F9HUQ3_9ZZZZ</name>
<proteinExistence type="predicted"/>
<sequence length="548" mass="60954">MGRRFALAALLCVGLLPFAVASAADIDEFKVKREAVFEFAARPAVTRAGDRVSIRFATKAFCDVTVAIEDAQGRILRHLASGVLGRNAPPPLQRDSKTQTLIWDGKDDAGRYVDDKDRLVVRVSLGLRARFERTLFWSPMKRWSAKPPLIQARPEGVYVFDHGRGASQLRLYDHRGAYVRTIYPFPADKLASFKDLHWYDFPQDGRRLPRKRAFLQCTLLSSGTDSDFRGTMGGGLKHSVPDPAKAMAVHEGRIALANVCLNRFSTAGASMPLPLKGPVTSFNVKRGGLRWRGGEDLIDAGPTSMAFSPDGRWLYMTAYEWVQNWGTGGIHTHWLNGVTRVRFDGRKPVEVFLGSVAVRDAGGTDPGKFRVPASVTCDAKGRIYVADNLNDRVQVFSPDRKLLKILKVPKPVRVAVHPRTGKVYVLSWLIRCSWVTRKDRTLAGKLAVRPGLFVLPGVDDAGETVFHPLPSVPDGLSHTSEIDLWPDRPTIWLVPNPGRRMRWKRAGIRLIELRKGKLVEVRDFGAETVKAVTRAAPPGLLSQRLYVN</sequence>
<protein>
    <recommendedName>
        <fullName evidence="3">SMP-30/Gluconolactonase/LRE-like region domain-containing protein</fullName>
    </recommendedName>
</protein>
<comment type="caution">
    <text evidence="2">The sequence shown here is derived from an EMBL/GenBank/DDBJ whole genome shotgun (WGS) entry which is preliminary data.</text>
</comment>
<dbReference type="InterPro" id="IPR011042">
    <property type="entry name" value="6-blade_b-propeller_TolB-like"/>
</dbReference>
<dbReference type="SUPFAM" id="SSF63829">
    <property type="entry name" value="Calcium-dependent phosphotriesterase"/>
    <property type="match status" value="1"/>
</dbReference>
<organism evidence="2">
    <name type="scientific">marine sediment metagenome</name>
    <dbReference type="NCBI Taxonomy" id="412755"/>
    <lineage>
        <taxon>unclassified sequences</taxon>
        <taxon>metagenomes</taxon>
        <taxon>ecological metagenomes</taxon>
    </lineage>
</organism>
<evidence type="ECO:0000313" key="2">
    <source>
        <dbReference type="EMBL" id="KKM06887.1"/>
    </source>
</evidence>
<dbReference type="InterPro" id="IPR001258">
    <property type="entry name" value="NHL_repeat"/>
</dbReference>
<evidence type="ECO:0000256" key="1">
    <source>
        <dbReference type="ARBA" id="ARBA00022737"/>
    </source>
</evidence>
<dbReference type="Gene3D" id="2.120.10.30">
    <property type="entry name" value="TolB, C-terminal domain"/>
    <property type="match status" value="1"/>
</dbReference>
<dbReference type="Gene3D" id="2.60.40.4070">
    <property type="match status" value="1"/>
</dbReference>
<feature type="non-terminal residue" evidence="2">
    <location>
        <position position="548"/>
    </location>
</feature>
<gene>
    <name evidence="2" type="ORF">LCGC14_1739480</name>
</gene>
<accession>A0A0F9HUQ3</accession>
<reference evidence="2" key="1">
    <citation type="journal article" date="2015" name="Nature">
        <title>Complex archaea that bridge the gap between prokaryotes and eukaryotes.</title>
        <authorList>
            <person name="Spang A."/>
            <person name="Saw J.H."/>
            <person name="Jorgensen S.L."/>
            <person name="Zaremba-Niedzwiedzka K."/>
            <person name="Martijn J."/>
            <person name="Lind A.E."/>
            <person name="van Eijk R."/>
            <person name="Schleper C."/>
            <person name="Guy L."/>
            <person name="Ettema T.J."/>
        </authorList>
    </citation>
    <scope>NUCLEOTIDE SEQUENCE</scope>
</reference>
<dbReference type="PROSITE" id="PS51125">
    <property type="entry name" value="NHL"/>
    <property type="match status" value="1"/>
</dbReference>